<comment type="caution">
    <text evidence="2">The sequence shown here is derived from an EMBL/GenBank/DDBJ whole genome shotgun (WGS) entry which is preliminary data.</text>
</comment>
<organism evidence="2 3">
    <name type="scientific">Pseudomonas syringae pv. coriandricola</name>
    <dbReference type="NCBI Taxonomy" id="264453"/>
    <lineage>
        <taxon>Bacteria</taxon>
        <taxon>Pseudomonadati</taxon>
        <taxon>Pseudomonadota</taxon>
        <taxon>Gammaproteobacteria</taxon>
        <taxon>Pseudomonadales</taxon>
        <taxon>Pseudomonadaceae</taxon>
        <taxon>Pseudomonas</taxon>
    </lineage>
</organism>
<dbReference type="InterPro" id="IPR027417">
    <property type="entry name" value="P-loop_NTPase"/>
</dbReference>
<evidence type="ECO:0000313" key="2">
    <source>
        <dbReference type="EMBL" id="RMN13424.1"/>
    </source>
</evidence>
<accession>A0A3M3JR64</accession>
<dbReference type="Proteomes" id="UP000271468">
    <property type="component" value="Unassembled WGS sequence"/>
</dbReference>
<proteinExistence type="predicted"/>
<dbReference type="InterPro" id="IPR011646">
    <property type="entry name" value="KAP_P-loop"/>
</dbReference>
<protein>
    <recommendedName>
        <fullName evidence="1">KAP NTPase domain-containing protein</fullName>
    </recommendedName>
</protein>
<evidence type="ECO:0000259" key="1">
    <source>
        <dbReference type="Pfam" id="PF07693"/>
    </source>
</evidence>
<gene>
    <name evidence="2" type="ORF">ALQ65_03662</name>
</gene>
<dbReference type="RefSeq" id="WP_122234967.1">
    <property type="nucleotide sequence ID" value="NZ_RBOV01000102.1"/>
</dbReference>
<dbReference type="Pfam" id="PF07693">
    <property type="entry name" value="KAP_NTPase"/>
    <property type="match status" value="1"/>
</dbReference>
<dbReference type="AlphaFoldDB" id="A0A3M3JR64"/>
<dbReference type="SUPFAM" id="SSF52540">
    <property type="entry name" value="P-loop containing nucleoside triphosphate hydrolases"/>
    <property type="match status" value="1"/>
</dbReference>
<name>A0A3M3JR64_9PSED</name>
<reference evidence="2 3" key="1">
    <citation type="submission" date="2018-08" db="EMBL/GenBank/DDBJ databases">
        <title>Recombination of ecologically and evolutionarily significant loci maintains genetic cohesion in the Pseudomonas syringae species complex.</title>
        <authorList>
            <person name="Dillon M."/>
            <person name="Thakur S."/>
            <person name="Almeida R.N.D."/>
            <person name="Weir B.S."/>
            <person name="Guttman D.S."/>
        </authorList>
    </citation>
    <scope>NUCLEOTIDE SEQUENCE [LARGE SCALE GENOMIC DNA]</scope>
    <source>
        <strain evidence="2 3">ICMP 12341</strain>
    </source>
</reference>
<dbReference type="EMBL" id="RBOV01000102">
    <property type="protein sequence ID" value="RMN13424.1"/>
    <property type="molecule type" value="Genomic_DNA"/>
</dbReference>
<feature type="domain" description="KAP NTPase" evidence="1">
    <location>
        <begin position="17"/>
        <end position="183"/>
    </location>
</feature>
<sequence>MSVKKVEQALYEFAVKKSGSAIVLKGEWGTGKTFIWDKVIKEHRLAVDQAKYSYVSLFGINSLAELKRSIYEHTVDTVKVGDVSTTQSILTNLANLDFTDAKSAVRKGLGLTGLAKIPYVGSVSSVVDSVQYALVSKTLVCIDDFERRGNSLTARDVLGLVSNLIESKKCSVLLILNEGSLQKDDEFFTYSEKVFDYEVRYSPTLDEATSVVFSSTDDYENQIVENVKKLRINNIRLIRKVRYFANLVKPYLKDAPLEIIDKATLLIPLAIYAKYAGADKAVGIEDLVSYRIGFSVFATEKADFSEGQQPAVRKKNEVRDFFNAYGFYGADEFTIEIINLINNGFASSDSIESLIESIAFAIDESNKRKQIGEAWRVFQHDINVSSNELLGMFEKAIRDSGDMSSPSEIDGIYEIFKAGDAEPRGRALVDYYFDAISKSGGYTHRKEFARTPNSDYVVQKLEKYLSETTKVYSIDELCESFCTQSFSSEVVELLSKFSTDQFHGYFKRLDSTNFVAYANALVALGSRSDSNEPETSFDIVFKNVFAALKRIHDESPLMSLRLNKFMIYEQLYDAKTKINPAG</sequence>
<dbReference type="Gene3D" id="3.40.50.300">
    <property type="entry name" value="P-loop containing nucleotide triphosphate hydrolases"/>
    <property type="match status" value="1"/>
</dbReference>
<evidence type="ECO:0000313" key="3">
    <source>
        <dbReference type="Proteomes" id="UP000271468"/>
    </source>
</evidence>